<dbReference type="SUPFAM" id="SSF56672">
    <property type="entry name" value="DNA/RNA polymerases"/>
    <property type="match status" value="1"/>
</dbReference>
<dbReference type="PANTHER" id="PTHR24559">
    <property type="entry name" value="TRANSPOSON TY3-I GAG-POL POLYPROTEIN"/>
    <property type="match status" value="1"/>
</dbReference>
<reference evidence="2 3" key="1">
    <citation type="journal article" date="2019" name="Gigascience">
        <title>Whole-genome sequence of the oriental lung fluke Paragonimus westermani.</title>
        <authorList>
            <person name="Oey H."/>
            <person name="Zakrzewski M."/>
            <person name="Narain K."/>
            <person name="Devi K.R."/>
            <person name="Agatsuma T."/>
            <person name="Nawaratna S."/>
            <person name="Gobert G.N."/>
            <person name="Jones M.K."/>
            <person name="Ragan M.A."/>
            <person name="McManus D.P."/>
            <person name="Krause L."/>
        </authorList>
    </citation>
    <scope>NUCLEOTIDE SEQUENCE [LARGE SCALE GENOMIC DNA]</scope>
    <source>
        <strain evidence="2 3">IND2009</strain>
    </source>
</reference>
<name>A0A5J4N5P4_9TREM</name>
<dbReference type="InterPro" id="IPR000477">
    <property type="entry name" value="RT_dom"/>
</dbReference>
<protein>
    <recommendedName>
        <fullName evidence="1">Reverse transcriptase domain-containing protein</fullName>
    </recommendedName>
</protein>
<keyword evidence="3" id="KW-1185">Reference proteome</keyword>
<accession>A0A5J4N5P4</accession>
<dbReference type="InterPro" id="IPR043128">
    <property type="entry name" value="Rev_trsase/Diguanyl_cyclase"/>
</dbReference>
<dbReference type="EMBL" id="QNGE01008208">
    <property type="protein sequence ID" value="KAA3670814.1"/>
    <property type="molecule type" value="Genomic_DNA"/>
</dbReference>
<dbReference type="Gene3D" id="3.30.70.270">
    <property type="match status" value="1"/>
</dbReference>
<dbReference type="Gene3D" id="3.10.10.10">
    <property type="entry name" value="HIV Type 1 Reverse Transcriptase, subunit A, domain 1"/>
    <property type="match status" value="1"/>
</dbReference>
<comment type="caution">
    <text evidence="2">The sequence shown here is derived from an EMBL/GenBank/DDBJ whole genome shotgun (WGS) entry which is preliminary data.</text>
</comment>
<organism evidence="2 3">
    <name type="scientific">Paragonimus westermani</name>
    <dbReference type="NCBI Taxonomy" id="34504"/>
    <lineage>
        <taxon>Eukaryota</taxon>
        <taxon>Metazoa</taxon>
        <taxon>Spiralia</taxon>
        <taxon>Lophotrochozoa</taxon>
        <taxon>Platyhelminthes</taxon>
        <taxon>Trematoda</taxon>
        <taxon>Digenea</taxon>
        <taxon>Plagiorchiida</taxon>
        <taxon>Troglotremata</taxon>
        <taxon>Troglotrematidae</taxon>
        <taxon>Paragonimus</taxon>
    </lineage>
</organism>
<dbReference type="CDD" id="cd01647">
    <property type="entry name" value="RT_LTR"/>
    <property type="match status" value="1"/>
</dbReference>
<dbReference type="AlphaFoldDB" id="A0A5J4N5P4"/>
<dbReference type="InterPro" id="IPR053134">
    <property type="entry name" value="RNA-dir_DNA_polymerase"/>
</dbReference>
<evidence type="ECO:0000313" key="2">
    <source>
        <dbReference type="EMBL" id="KAA3670814.1"/>
    </source>
</evidence>
<proteinExistence type="predicted"/>
<dbReference type="Proteomes" id="UP000324629">
    <property type="component" value="Unassembled WGS sequence"/>
</dbReference>
<dbReference type="Pfam" id="PF00078">
    <property type="entry name" value="RVT_1"/>
    <property type="match status" value="1"/>
</dbReference>
<evidence type="ECO:0000259" key="1">
    <source>
        <dbReference type="Pfam" id="PF00078"/>
    </source>
</evidence>
<gene>
    <name evidence="2" type="ORF">DEA37_0007241</name>
</gene>
<feature type="domain" description="Reverse transcriptase" evidence="1">
    <location>
        <begin position="55"/>
        <end position="176"/>
    </location>
</feature>
<dbReference type="InterPro" id="IPR043502">
    <property type="entry name" value="DNA/RNA_pol_sf"/>
</dbReference>
<sequence>MSKREQLQQFFNDLPLSGRCPSQLEAILAHALTWDHSTPEESIVFVTPHCLLKGINDWRPCGDYRCFNQVTTADQYPFPHSDHTTSDMHDKTMLSDIDLLWAYHQIPVRKDKFSRAAITSPFRFFEHLLMLYGLRNTAQTFQSPLGGVLHSLDFVHPYTVDILIASFSLREHRTHLFQSFLISVGSVVIEHRWHHVNSTGVQPLAVSVAVVGDFPQPPSCTPNRWYVEEVQNALAEALSRVQLAIASFDSPVYFVHMTELQASDLDTDEDKVSMSTQQITHQEVLPLHDFSTGSRKLKKLWSTVSDAPTKYHVQESRQIYF</sequence>
<evidence type="ECO:0000313" key="3">
    <source>
        <dbReference type="Proteomes" id="UP000324629"/>
    </source>
</evidence>
<dbReference type="PANTHER" id="PTHR24559:SF444">
    <property type="entry name" value="REVERSE TRANSCRIPTASE DOMAIN-CONTAINING PROTEIN"/>
    <property type="match status" value="1"/>
</dbReference>